<evidence type="ECO:0000256" key="7">
    <source>
        <dbReference type="ARBA" id="ARBA00023136"/>
    </source>
</evidence>
<keyword evidence="4 8" id="KW-0812">Transmembrane</keyword>
<feature type="transmembrane region" description="Helical" evidence="8">
    <location>
        <begin position="290"/>
        <end position="312"/>
    </location>
</feature>
<feature type="transmembrane region" description="Helical" evidence="8">
    <location>
        <begin position="166"/>
        <end position="184"/>
    </location>
</feature>
<keyword evidence="11" id="KW-1185">Reference proteome</keyword>
<evidence type="ECO:0000256" key="4">
    <source>
        <dbReference type="ARBA" id="ARBA00022692"/>
    </source>
</evidence>
<accession>A0A4V3A2A8</accession>
<feature type="transmembrane region" description="Helical" evidence="8">
    <location>
        <begin position="436"/>
        <end position="453"/>
    </location>
</feature>
<evidence type="ECO:0000256" key="6">
    <source>
        <dbReference type="ARBA" id="ARBA00022989"/>
    </source>
</evidence>
<comment type="caution">
    <text evidence="10">The sequence shown here is derived from an EMBL/GenBank/DDBJ whole genome shotgun (WGS) entry which is preliminary data.</text>
</comment>
<feature type="transmembrane region" description="Helical" evidence="8">
    <location>
        <begin position="250"/>
        <end position="270"/>
    </location>
</feature>
<evidence type="ECO:0000256" key="3">
    <source>
        <dbReference type="ARBA" id="ARBA00022475"/>
    </source>
</evidence>
<dbReference type="InterPro" id="IPR004841">
    <property type="entry name" value="AA-permease/SLC12A_dom"/>
</dbReference>
<proteinExistence type="predicted"/>
<evidence type="ECO:0000313" key="11">
    <source>
        <dbReference type="Proteomes" id="UP000295681"/>
    </source>
</evidence>
<dbReference type="GO" id="GO:0055085">
    <property type="term" value="P:transmembrane transport"/>
    <property type="evidence" value="ECO:0007669"/>
    <property type="project" value="InterPro"/>
</dbReference>
<dbReference type="Proteomes" id="UP000295681">
    <property type="component" value="Unassembled WGS sequence"/>
</dbReference>
<feature type="transmembrane region" description="Helical" evidence="8">
    <location>
        <begin position="104"/>
        <end position="127"/>
    </location>
</feature>
<keyword evidence="5" id="KW-0029">Amino-acid transport</keyword>
<gene>
    <name evidence="10" type="ORF">C5L23_001499</name>
</gene>
<feature type="transmembrane region" description="Helical" evidence="8">
    <location>
        <begin position="210"/>
        <end position="229"/>
    </location>
</feature>
<keyword evidence="2" id="KW-0813">Transport</keyword>
<sequence length="462" mass="51217">MSEQSNDGNSDHSKAKQGGLQSRHVQLIAIGGTIGTGLFMGAGNSIHYAGPSILLIYLAVGFFMFVMMRSIGELLYADPTQHTFITFITKFIDNRAGFFARWSYWLALIFMGMGELTAVANYIQFWLPEVPSWLIQVIMLAVLTGVNLVAVSLFGETEFWFAMIKIVAILSLIVTGLIMAFTGFKTPEGTVAFSNVIKDFSIFPNGTGNFINAFQMVMFAFVGMEFIGMTTAETANPRKVLPNAINQIPLRILLFYLGALLIIMTIYPWRELPADKSPFVMVFELAGIKWAAALINFVVLTSAASALSSVLFSASRNFYALSFQSKSQYLKPFKKLSKAQVPANAIKLTAVMIAASAIISLIPSIDYAFGFVSSAATDLFLMIYILVLIAYMRYRQSSSYMVDGFKVIAPRTLVPLTIVFFVFVFITLFFNKDSQIPAIGALIWIIIFGFVSYKQPKYLTKK</sequence>
<comment type="subcellular location">
    <subcellularLocation>
        <location evidence="1">Cell membrane</location>
        <topology evidence="1">Multi-pass membrane protein</topology>
    </subcellularLocation>
</comment>
<dbReference type="InterPro" id="IPR004840">
    <property type="entry name" value="Amino_acid_permease_CS"/>
</dbReference>
<keyword evidence="7 8" id="KW-0472">Membrane</keyword>
<reference evidence="10 11" key="1">
    <citation type="journal article" date="2019" name="Appl. Microbiol. Biotechnol.">
        <title>Uncovering carbohydrate metabolism through a genotype-phenotype association study of 56 lactic acid bacteria genomes.</title>
        <authorList>
            <person name="Buron-Moles G."/>
            <person name="Chailyan A."/>
            <person name="Dolejs I."/>
            <person name="Forster J."/>
            <person name="Miks M.H."/>
        </authorList>
    </citation>
    <scope>NUCLEOTIDE SEQUENCE [LARGE SCALE GENOMIC DNA]</scope>
    <source>
        <strain evidence="10 11">ATCC 700006</strain>
    </source>
</reference>
<dbReference type="FunFam" id="1.20.1740.10:FF:000001">
    <property type="entry name" value="Amino acid permease"/>
    <property type="match status" value="1"/>
</dbReference>
<feature type="transmembrane region" description="Helical" evidence="8">
    <location>
        <begin position="341"/>
        <end position="362"/>
    </location>
</feature>
<dbReference type="AlphaFoldDB" id="A0A4V3A2A8"/>
<feature type="transmembrane region" description="Helical" evidence="8">
    <location>
        <begin position="412"/>
        <end position="430"/>
    </location>
</feature>
<keyword evidence="3" id="KW-1003">Cell membrane</keyword>
<evidence type="ECO:0000256" key="1">
    <source>
        <dbReference type="ARBA" id="ARBA00004651"/>
    </source>
</evidence>
<dbReference type="GO" id="GO:0006865">
    <property type="term" value="P:amino acid transport"/>
    <property type="evidence" value="ECO:0007669"/>
    <property type="project" value="UniProtKB-KW"/>
</dbReference>
<dbReference type="EMBL" id="PUFI01000015">
    <property type="protein sequence ID" value="TDG67700.1"/>
    <property type="molecule type" value="Genomic_DNA"/>
</dbReference>
<keyword evidence="6 8" id="KW-1133">Transmembrane helix</keyword>
<evidence type="ECO:0000259" key="9">
    <source>
        <dbReference type="Pfam" id="PF00324"/>
    </source>
</evidence>
<feature type="transmembrane region" description="Helical" evidence="8">
    <location>
        <begin position="133"/>
        <end position="154"/>
    </location>
</feature>
<evidence type="ECO:0000256" key="2">
    <source>
        <dbReference type="ARBA" id="ARBA00022448"/>
    </source>
</evidence>
<dbReference type="PANTHER" id="PTHR43495">
    <property type="entry name" value="GABA PERMEASE"/>
    <property type="match status" value="1"/>
</dbReference>
<evidence type="ECO:0000256" key="5">
    <source>
        <dbReference type="ARBA" id="ARBA00022970"/>
    </source>
</evidence>
<name>A0A4V3A2A8_9LACO</name>
<dbReference type="PIRSF" id="PIRSF006060">
    <property type="entry name" value="AA_transporter"/>
    <property type="match status" value="1"/>
</dbReference>
<dbReference type="PANTHER" id="PTHR43495:SF2">
    <property type="entry name" value="D-SERINE_D-ALANINE_GLYCINE TRANSPORTER"/>
    <property type="match status" value="1"/>
</dbReference>
<evidence type="ECO:0000313" key="10">
    <source>
        <dbReference type="EMBL" id="TDG67700.1"/>
    </source>
</evidence>
<evidence type="ECO:0000256" key="8">
    <source>
        <dbReference type="SAM" id="Phobius"/>
    </source>
</evidence>
<feature type="transmembrane region" description="Helical" evidence="8">
    <location>
        <begin position="48"/>
        <end position="66"/>
    </location>
</feature>
<feature type="domain" description="Amino acid permease/ SLC12A" evidence="9">
    <location>
        <begin position="24"/>
        <end position="436"/>
    </location>
</feature>
<dbReference type="GO" id="GO:0005886">
    <property type="term" value="C:plasma membrane"/>
    <property type="evidence" value="ECO:0007669"/>
    <property type="project" value="UniProtKB-SubCell"/>
</dbReference>
<dbReference type="PROSITE" id="PS00218">
    <property type="entry name" value="AMINO_ACID_PERMEASE_1"/>
    <property type="match status" value="1"/>
</dbReference>
<dbReference type="Gene3D" id="1.20.1740.10">
    <property type="entry name" value="Amino acid/polyamine transporter I"/>
    <property type="match status" value="1"/>
</dbReference>
<protein>
    <recommendedName>
        <fullName evidence="9">Amino acid permease/ SLC12A domain-containing protein</fullName>
    </recommendedName>
</protein>
<organism evidence="10 11">
    <name type="scientific">Leuconostoc fallax</name>
    <dbReference type="NCBI Taxonomy" id="1251"/>
    <lineage>
        <taxon>Bacteria</taxon>
        <taxon>Bacillati</taxon>
        <taxon>Bacillota</taxon>
        <taxon>Bacilli</taxon>
        <taxon>Lactobacillales</taxon>
        <taxon>Lactobacillaceae</taxon>
        <taxon>Leuconostoc</taxon>
    </lineage>
</organism>
<feature type="transmembrane region" description="Helical" evidence="8">
    <location>
        <begin position="368"/>
        <end position="391"/>
    </location>
</feature>
<dbReference type="STRING" id="907931.GCA_000165675_00116"/>
<dbReference type="Pfam" id="PF00324">
    <property type="entry name" value="AA_permease"/>
    <property type="match status" value="1"/>
</dbReference>
<dbReference type="RefSeq" id="WP_133264631.1">
    <property type="nucleotide sequence ID" value="NZ_JAGYGP010000001.1"/>
</dbReference>